<proteinExistence type="predicted"/>
<evidence type="ECO:0000256" key="2">
    <source>
        <dbReference type="ARBA" id="ARBA00023004"/>
    </source>
</evidence>
<reference evidence="5" key="1">
    <citation type="submission" date="2019-03" db="EMBL/GenBank/DDBJ databases">
        <title>Lake Tanganyika Metagenome-Assembled Genomes (MAGs).</title>
        <authorList>
            <person name="Tran P."/>
        </authorList>
    </citation>
    <scope>NUCLEOTIDE SEQUENCE</scope>
    <source>
        <strain evidence="5">M_DeepCast_400m_m2_100</strain>
    </source>
</reference>
<dbReference type="GO" id="GO:0046872">
    <property type="term" value="F:metal ion binding"/>
    <property type="evidence" value="ECO:0007669"/>
    <property type="project" value="UniProtKB-KW"/>
</dbReference>
<feature type="domain" description="4Fe-4S ferredoxin-type" evidence="4">
    <location>
        <begin position="249"/>
        <end position="278"/>
    </location>
</feature>
<evidence type="ECO:0000259" key="4">
    <source>
        <dbReference type="PROSITE" id="PS51379"/>
    </source>
</evidence>
<dbReference type="Pfam" id="PF13183">
    <property type="entry name" value="Fer4_8"/>
    <property type="match status" value="1"/>
</dbReference>
<protein>
    <submittedName>
        <fullName evidence="5">4Fe-4S dicluster domain-containing protein</fullName>
    </submittedName>
</protein>
<comment type="caution">
    <text evidence="5">The sequence shown here is derived from an EMBL/GenBank/DDBJ whole genome shotgun (WGS) entry which is preliminary data.</text>
</comment>
<evidence type="ECO:0000313" key="6">
    <source>
        <dbReference type="Proteomes" id="UP000748308"/>
    </source>
</evidence>
<evidence type="ECO:0000313" key="5">
    <source>
        <dbReference type="EMBL" id="MBM3317512.1"/>
    </source>
</evidence>
<evidence type="ECO:0000256" key="3">
    <source>
        <dbReference type="ARBA" id="ARBA00023014"/>
    </source>
</evidence>
<sequence>MTDYTDRLRAAARRLLGEGRVDCFIGYRRGSLPLAAQPAILTRAEQADSLIWDPSCGMNLAHYAVGRADRIGIVATGCVSRSLVALALENQVARERLYIVGVPCTGMLDAGALRRRFPGREAAAAAYEGPRVTIAFADGNEELAVAENLARPCRTCAHPNPVVADEMLGEPVASPAVPAVPEEAAAAEARSAAERWAYFCEAFAHCIRCYACRNACPLCYCPTCFVDESRPQWVGKSSDPTDTRTFHFLRALHLAGRCTDCGACERACPLDIPVRHLTSRLNAEAKAIYGFEAGLDLEERPLLDRYRPEDLNDFFK</sequence>
<keyword evidence="2" id="KW-0408">Iron</keyword>
<keyword evidence="1" id="KW-0479">Metal-binding</keyword>
<accession>A0A937XAW8</accession>
<keyword evidence="3" id="KW-0411">Iron-sulfur</keyword>
<dbReference type="InterPro" id="IPR009051">
    <property type="entry name" value="Helical_ferredxn"/>
</dbReference>
<evidence type="ECO:0000256" key="1">
    <source>
        <dbReference type="ARBA" id="ARBA00022723"/>
    </source>
</evidence>
<dbReference type="PROSITE" id="PS51379">
    <property type="entry name" value="4FE4S_FER_2"/>
    <property type="match status" value="1"/>
</dbReference>
<dbReference type="GO" id="GO:0051536">
    <property type="term" value="F:iron-sulfur cluster binding"/>
    <property type="evidence" value="ECO:0007669"/>
    <property type="project" value="UniProtKB-KW"/>
</dbReference>
<dbReference type="PROSITE" id="PS00198">
    <property type="entry name" value="4FE4S_FER_1"/>
    <property type="match status" value="1"/>
</dbReference>
<dbReference type="InterPro" id="IPR017900">
    <property type="entry name" value="4Fe4S_Fe_S_CS"/>
</dbReference>
<name>A0A937XAW8_UNCEI</name>
<dbReference type="Gene3D" id="1.10.1060.10">
    <property type="entry name" value="Alpha-helical ferredoxin"/>
    <property type="match status" value="1"/>
</dbReference>
<dbReference type="SUPFAM" id="SSF46548">
    <property type="entry name" value="alpha-helical ferredoxin"/>
    <property type="match status" value="1"/>
</dbReference>
<dbReference type="Proteomes" id="UP000748308">
    <property type="component" value="Unassembled WGS sequence"/>
</dbReference>
<gene>
    <name evidence="5" type="ORF">FJY75_06625</name>
</gene>
<dbReference type="EMBL" id="VGIY01000136">
    <property type="protein sequence ID" value="MBM3317512.1"/>
    <property type="molecule type" value="Genomic_DNA"/>
</dbReference>
<organism evidence="5 6">
    <name type="scientific">Eiseniibacteriota bacterium</name>
    <dbReference type="NCBI Taxonomy" id="2212470"/>
    <lineage>
        <taxon>Bacteria</taxon>
        <taxon>Candidatus Eiseniibacteriota</taxon>
    </lineage>
</organism>
<dbReference type="AlphaFoldDB" id="A0A937XAW8"/>
<dbReference type="InterPro" id="IPR017896">
    <property type="entry name" value="4Fe4S_Fe-S-bd"/>
</dbReference>